<dbReference type="Proteomes" id="UP000054815">
    <property type="component" value="Unassembled WGS sequence"/>
</dbReference>
<proteinExistence type="predicted"/>
<protein>
    <submittedName>
        <fullName evidence="2">Uncharacterized protein</fullName>
    </submittedName>
</protein>
<reference evidence="2 3" key="1">
    <citation type="submission" date="2015-01" db="EMBL/GenBank/DDBJ databases">
        <title>Evolution of Trichinella species and genotypes.</title>
        <authorList>
            <person name="Korhonen P.K."/>
            <person name="Edoardo P."/>
            <person name="Giuseppe L.R."/>
            <person name="Gasser R.B."/>
        </authorList>
    </citation>
    <scope>NUCLEOTIDE SEQUENCE [LARGE SCALE GENOMIC DNA]</scope>
    <source>
        <strain evidence="2">ISS141</strain>
    </source>
</reference>
<keyword evidence="1" id="KW-0472">Membrane</keyword>
<dbReference type="AlphaFoldDB" id="A0A0V0WHW9"/>
<evidence type="ECO:0000256" key="1">
    <source>
        <dbReference type="SAM" id="Phobius"/>
    </source>
</evidence>
<name>A0A0V0WHW9_TRIPS</name>
<sequence>MTFDRYRMTNYFSQKFHQIILSLMINFAFHFTELHMRTVLMY</sequence>
<dbReference type="EMBL" id="JYDU01001019">
    <property type="protein sequence ID" value="KRX74803.1"/>
    <property type="molecule type" value="Genomic_DNA"/>
</dbReference>
<gene>
    <name evidence="2" type="ORF">T4E_12377</name>
</gene>
<keyword evidence="1" id="KW-1133">Transmembrane helix</keyword>
<keyword evidence="1" id="KW-0812">Transmembrane</keyword>
<evidence type="ECO:0000313" key="3">
    <source>
        <dbReference type="Proteomes" id="UP000054815"/>
    </source>
</evidence>
<comment type="caution">
    <text evidence="2">The sequence shown here is derived from an EMBL/GenBank/DDBJ whole genome shotgun (WGS) entry which is preliminary data.</text>
</comment>
<organism evidence="2 3">
    <name type="scientific">Trichinella pseudospiralis</name>
    <name type="common">Parasitic roundworm</name>
    <dbReference type="NCBI Taxonomy" id="6337"/>
    <lineage>
        <taxon>Eukaryota</taxon>
        <taxon>Metazoa</taxon>
        <taxon>Ecdysozoa</taxon>
        <taxon>Nematoda</taxon>
        <taxon>Enoplea</taxon>
        <taxon>Dorylaimia</taxon>
        <taxon>Trichinellida</taxon>
        <taxon>Trichinellidae</taxon>
        <taxon>Trichinella</taxon>
    </lineage>
</organism>
<accession>A0A0V0WHW9</accession>
<feature type="transmembrane region" description="Helical" evidence="1">
    <location>
        <begin position="16"/>
        <end position="36"/>
    </location>
</feature>
<evidence type="ECO:0000313" key="2">
    <source>
        <dbReference type="EMBL" id="KRX74803.1"/>
    </source>
</evidence>